<accession>A0A930Y8X3</accession>
<dbReference type="AlphaFoldDB" id="A0A930Y8X3"/>
<dbReference type="EMBL" id="JADIVZ010000012">
    <property type="protein sequence ID" value="MBF4163521.1"/>
    <property type="molecule type" value="Genomic_DNA"/>
</dbReference>
<keyword evidence="4" id="KW-1185">Reference proteome</keyword>
<dbReference type="Proteomes" id="UP000656804">
    <property type="component" value="Unassembled WGS sequence"/>
</dbReference>
<feature type="region of interest" description="Disordered" evidence="2">
    <location>
        <begin position="74"/>
        <end position="99"/>
    </location>
</feature>
<dbReference type="InterPro" id="IPR010985">
    <property type="entry name" value="Ribbon_hlx_hlx"/>
</dbReference>
<sequence length="99" mass="10762">MAVRLDEGAHAQLRFIAQLRGNSIADEIRRSIEDRINAAQDDADLIARAQEARQEIEREAAARTAAIAGFIGQTVTSPPAAKTAAKPPRARRQSEARSE</sequence>
<keyword evidence="1" id="KW-0175">Coiled coil</keyword>
<evidence type="ECO:0000256" key="2">
    <source>
        <dbReference type="SAM" id="MobiDB-lite"/>
    </source>
</evidence>
<name>A0A930Y8X3_9ACTN</name>
<feature type="coiled-coil region" evidence="1">
    <location>
        <begin position="39"/>
        <end position="66"/>
    </location>
</feature>
<evidence type="ECO:0000313" key="3">
    <source>
        <dbReference type="EMBL" id="MBF4163521.1"/>
    </source>
</evidence>
<organism evidence="3 4">
    <name type="scientific">Nocardioides acrostichi</name>
    <dbReference type="NCBI Taxonomy" id="2784339"/>
    <lineage>
        <taxon>Bacteria</taxon>
        <taxon>Bacillati</taxon>
        <taxon>Actinomycetota</taxon>
        <taxon>Actinomycetes</taxon>
        <taxon>Propionibacteriales</taxon>
        <taxon>Nocardioidaceae</taxon>
        <taxon>Nocardioides</taxon>
    </lineage>
</organism>
<reference evidence="3" key="1">
    <citation type="submission" date="2020-11" db="EMBL/GenBank/DDBJ databases">
        <title>Nocardioides sp. CBS4Y-1, whole genome shotgun sequence.</title>
        <authorList>
            <person name="Tuo L."/>
        </authorList>
    </citation>
    <scope>NUCLEOTIDE SEQUENCE</scope>
    <source>
        <strain evidence="3">CBS4Y-1</strain>
    </source>
</reference>
<protein>
    <submittedName>
        <fullName evidence="3">Uncharacterized protein</fullName>
    </submittedName>
</protein>
<dbReference type="GO" id="GO:0006355">
    <property type="term" value="P:regulation of DNA-templated transcription"/>
    <property type="evidence" value="ECO:0007669"/>
    <property type="project" value="InterPro"/>
</dbReference>
<comment type="caution">
    <text evidence="3">The sequence shown here is derived from an EMBL/GenBank/DDBJ whole genome shotgun (WGS) entry which is preliminary data.</text>
</comment>
<evidence type="ECO:0000256" key="1">
    <source>
        <dbReference type="SAM" id="Coils"/>
    </source>
</evidence>
<evidence type="ECO:0000313" key="4">
    <source>
        <dbReference type="Proteomes" id="UP000656804"/>
    </source>
</evidence>
<dbReference type="SUPFAM" id="SSF47598">
    <property type="entry name" value="Ribbon-helix-helix"/>
    <property type="match status" value="1"/>
</dbReference>
<proteinExistence type="predicted"/>
<feature type="compositionally biased region" description="Low complexity" evidence="2">
    <location>
        <begin position="78"/>
        <end position="87"/>
    </location>
</feature>
<gene>
    <name evidence="3" type="ORF">ISG29_17695</name>
</gene>